<dbReference type="RefSeq" id="XP_030748932.1">
    <property type="nucleotide sequence ID" value="XM_030893072.1"/>
</dbReference>
<dbReference type="KEGG" id="soy:115877010"/>
<feature type="coiled-coil region" evidence="1">
    <location>
        <begin position="603"/>
        <end position="641"/>
    </location>
</feature>
<dbReference type="Proteomes" id="UP000504635">
    <property type="component" value="Unplaced"/>
</dbReference>
<keyword evidence="3" id="KW-1185">Reference proteome</keyword>
<evidence type="ECO:0000259" key="2">
    <source>
        <dbReference type="Pfam" id="PF14643"/>
    </source>
</evidence>
<dbReference type="OrthoDB" id="431588at2759"/>
<gene>
    <name evidence="4" type="primary">LOC115877010</name>
</gene>
<reference evidence="4" key="1">
    <citation type="submission" date="2025-08" db="UniProtKB">
        <authorList>
            <consortium name="RefSeq"/>
        </authorList>
    </citation>
    <scope>IDENTIFICATION</scope>
    <source>
        <tissue evidence="4">Gonads</tissue>
    </source>
</reference>
<dbReference type="InterPro" id="IPR028089">
    <property type="entry name" value="DUF4455"/>
</dbReference>
<protein>
    <submittedName>
        <fullName evidence="4">Uncharacterized protein LOC115877010</fullName>
    </submittedName>
</protein>
<evidence type="ECO:0000313" key="3">
    <source>
        <dbReference type="Proteomes" id="UP000504635"/>
    </source>
</evidence>
<evidence type="ECO:0000256" key="1">
    <source>
        <dbReference type="SAM" id="Coils"/>
    </source>
</evidence>
<feature type="domain" description="DUF4455" evidence="2">
    <location>
        <begin position="86"/>
        <end position="462"/>
    </location>
</feature>
<evidence type="ECO:0000313" key="4">
    <source>
        <dbReference type="RefSeq" id="XP_030748932.1"/>
    </source>
</evidence>
<organism evidence="3 4">
    <name type="scientific">Sitophilus oryzae</name>
    <name type="common">Rice weevil</name>
    <name type="synonym">Curculio oryzae</name>
    <dbReference type="NCBI Taxonomy" id="7048"/>
    <lineage>
        <taxon>Eukaryota</taxon>
        <taxon>Metazoa</taxon>
        <taxon>Ecdysozoa</taxon>
        <taxon>Arthropoda</taxon>
        <taxon>Hexapoda</taxon>
        <taxon>Insecta</taxon>
        <taxon>Pterygota</taxon>
        <taxon>Neoptera</taxon>
        <taxon>Endopterygota</taxon>
        <taxon>Coleoptera</taxon>
        <taxon>Polyphaga</taxon>
        <taxon>Cucujiformia</taxon>
        <taxon>Curculionidae</taxon>
        <taxon>Dryophthorinae</taxon>
        <taxon>Sitophilus</taxon>
    </lineage>
</organism>
<name>A0A6J2XCG6_SITOR</name>
<sequence>MDNNDPCCLPDDFVGRSKPSKVIERLYEKRKNAEIECIETLSKTKKEIIEKYVSIANSKVEQLKKSTGETRECIKHEIFEAKLRANNDNAHNMQKESFDDIYSRIEYYTQKKHDLIEAFFKDLNELELEKSQEFKGILKGTYEKLKSISYKSHHEYDEFIEFEIEKVNQEILCNHRTYIDIKTQLELETENDLKYFIDELKLIKACWTSFIKNQTEEAVSKLKHQTLKDILSSSRNNLDDQESIVGEAEKIRSSFNLDLITKEETLEEWLKKLRLNLAVIDQKAQNVITNFKKATIIFFNRFFEELKTVEEALGDIIDREEITSIQCEVYTPSLEEIKEKYEIDIKILQKTWNDLVAEMTKSIDETYKLLLLAATLFSKHFSRLKALQLMIYKDVNNTILSNNTNMQACNAKLNVLIDTLRQESTKEKLNKTFGELNKYLGSIEDLIRAQYQSELTTTKKYKIHLDLALDVLLAEMNRFLVVCPPDLEKDPKIQRKRASQTSEIANHDEDLIPNQIWYCKFQVDAVTNWGFGLWETIKNYAPLAKEDLQQGDRWVNSQIDRLNTRLEIRLNVVKMRFMKSKYYVYDERLDELNLHKFRFEEHRQAIERQIFHLKESNSEYEEQCNEIFQTYNQEIQKLESRCLKVQSSSMINAYFRVLKSKEEECSKDIEETFSKYITACTDFLEKVKASNILFINSMKLFSEDGNYSVQEVKDYIKHLSKLEGQVEKAVTSAEKDTEVQKLKIVDSVKVRHDEVSHTLKIVKEEYIHKEYVEKKIRDLERDVFSKVISCQNDIKVVQTSFKELDSTAKNFCGEYEYYNDYCEVYDGILAKVETLGKYFIHPTPIILYSDKTSADHSDSKFNSLSNDGKVSAYTEKLFNFPADSQDSNYISDLNQLLEVYWKNITDYSKKFFSEHTHFFIEHPEINQTFDSFLEKLYKKCLLYQNQFETRWIKDATDFDEFLEQVISFYENYNIIYLIEYQTKSLKELDNWYMENVKKSLKDKKEEVENLYANLHNKLMPLHGHPNNKKLMDKLNEEAELVHQKSLEIIKDSKTPYLEAIDEFFNKKIIQFQLLKNSINENGDRISTVKEIKIDLRLSIPNKLDLLRSFVSFLEMNNEKDEGLLPQCQSFLNLFDNDISKRDSREKIQFAEMKSLSADTYDYDEYILLNCANTYDFVWEVSTLLNKRLQEVEKQDNDALISTFEDEWKCAVDKVLSLYQVRYDKRK</sequence>
<dbReference type="AlphaFoldDB" id="A0A6J2XCG6"/>
<keyword evidence="1" id="KW-0175">Coiled coil</keyword>
<dbReference type="Pfam" id="PF14643">
    <property type="entry name" value="DUF4455"/>
    <property type="match status" value="1"/>
</dbReference>
<dbReference type="GeneID" id="115877010"/>
<proteinExistence type="predicted"/>
<accession>A0A6J2XCG6</accession>
<dbReference type="InParanoid" id="A0A6J2XCG6"/>